<reference evidence="4" key="1">
    <citation type="journal article" date="2006" name="PLoS Biol.">
        <title>Macronuclear genome sequence of the ciliate Tetrahymena thermophila, a model eukaryote.</title>
        <authorList>
            <person name="Eisen J.A."/>
            <person name="Coyne R.S."/>
            <person name="Wu M."/>
            <person name="Wu D."/>
            <person name="Thiagarajan M."/>
            <person name="Wortman J.R."/>
            <person name="Badger J.H."/>
            <person name="Ren Q."/>
            <person name="Amedeo P."/>
            <person name="Jones K.M."/>
            <person name="Tallon L.J."/>
            <person name="Delcher A.L."/>
            <person name="Salzberg S.L."/>
            <person name="Silva J.C."/>
            <person name="Haas B.J."/>
            <person name="Majoros W.H."/>
            <person name="Farzad M."/>
            <person name="Carlton J.M."/>
            <person name="Smith R.K. Jr."/>
            <person name="Garg J."/>
            <person name="Pearlman R.E."/>
            <person name="Karrer K.M."/>
            <person name="Sun L."/>
            <person name="Manning G."/>
            <person name="Elde N.C."/>
            <person name="Turkewitz A.P."/>
            <person name="Asai D.J."/>
            <person name="Wilkes D.E."/>
            <person name="Wang Y."/>
            <person name="Cai H."/>
            <person name="Collins K."/>
            <person name="Stewart B.A."/>
            <person name="Lee S.R."/>
            <person name="Wilamowska K."/>
            <person name="Weinberg Z."/>
            <person name="Ruzzo W.L."/>
            <person name="Wloga D."/>
            <person name="Gaertig J."/>
            <person name="Frankel J."/>
            <person name="Tsao C.-C."/>
            <person name="Gorovsky M.A."/>
            <person name="Keeling P.J."/>
            <person name="Waller R.F."/>
            <person name="Patron N.J."/>
            <person name="Cherry J.M."/>
            <person name="Stover N.A."/>
            <person name="Krieger C.J."/>
            <person name="del Toro C."/>
            <person name="Ryder H.F."/>
            <person name="Williamson S.C."/>
            <person name="Barbeau R.A."/>
            <person name="Hamilton E.P."/>
            <person name="Orias E."/>
        </authorList>
    </citation>
    <scope>NUCLEOTIDE SEQUENCE [LARGE SCALE GENOMIC DNA]</scope>
    <source>
        <strain evidence="4">SB210</strain>
    </source>
</reference>
<dbReference type="KEGG" id="tet:TTHERM_00697300"/>
<keyword evidence="4" id="KW-1185">Reference proteome</keyword>
<evidence type="ECO:0000313" key="3">
    <source>
        <dbReference type="EMBL" id="EAS05396.1"/>
    </source>
</evidence>
<dbReference type="InParanoid" id="Q24C42"/>
<dbReference type="EMBL" id="GG662372">
    <property type="protein sequence ID" value="EAS05396.1"/>
    <property type="molecule type" value="Genomic_DNA"/>
</dbReference>
<accession>Q24C42</accession>
<dbReference type="InterPro" id="IPR005552">
    <property type="entry name" value="Scramblase"/>
</dbReference>
<dbReference type="Pfam" id="PF03803">
    <property type="entry name" value="Scramblase"/>
    <property type="match status" value="1"/>
</dbReference>
<protein>
    <recommendedName>
        <fullName evidence="2">Phospholipid scramblase</fullName>
    </recommendedName>
</protein>
<gene>
    <name evidence="3" type="ORF">TTHERM_00697300</name>
</gene>
<dbReference type="Proteomes" id="UP000009168">
    <property type="component" value="Unassembled WGS sequence"/>
</dbReference>
<evidence type="ECO:0000256" key="1">
    <source>
        <dbReference type="ARBA" id="ARBA00005350"/>
    </source>
</evidence>
<evidence type="ECO:0000256" key="2">
    <source>
        <dbReference type="RuleBase" id="RU363116"/>
    </source>
</evidence>
<dbReference type="HOGENOM" id="CLU_060228_0_0_1"/>
<comment type="similarity">
    <text evidence="1 2">Belongs to the phospholipid scramblase family.</text>
</comment>
<dbReference type="GO" id="GO:0017128">
    <property type="term" value="F:phospholipid scramblase activity"/>
    <property type="evidence" value="ECO:0007669"/>
    <property type="project" value="InterPro"/>
</dbReference>
<dbReference type="eggNOG" id="KOG0621">
    <property type="taxonomic scope" value="Eukaryota"/>
</dbReference>
<dbReference type="GeneID" id="7840908"/>
<sequence>MYNPLAPNQNGNDSYQFLMMSGFQKFQNLPGVFLKEDLQPLEVICGINMPCNFQVFPADVYGNQAGEIPLFQSKEHSECCQRVCLPASCRSYDIQVNSYNSGPFLQMHRSFRCTCLCCNRPEVEVNVVDNGQNLYAGKVVNPFYCCDLGVHVYDRAHNLKFIVEGSCCQCGVLCRPWPCESCQTVYFDVKSPDGTVLSNLIKRSPGCLKACITNLDNFSVVFPPNASVEDKALLTATALLINYSYFEETPQQKNQQNGY</sequence>
<dbReference type="PANTHER" id="PTHR23248">
    <property type="entry name" value="PHOSPHOLIPID SCRAMBLASE-RELATED"/>
    <property type="match status" value="1"/>
</dbReference>
<dbReference type="RefSeq" id="XP_001025641.1">
    <property type="nucleotide sequence ID" value="XM_001025641.3"/>
</dbReference>
<dbReference type="OMA" id="MMTSFET"/>
<dbReference type="PANTHER" id="PTHR23248:SF9">
    <property type="entry name" value="PHOSPHOLIPID SCRAMBLASE"/>
    <property type="match status" value="1"/>
</dbReference>
<evidence type="ECO:0000313" key="4">
    <source>
        <dbReference type="Proteomes" id="UP000009168"/>
    </source>
</evidence>
<dbReference type="AlphaFoldDB" id="Q24C42"/>
<name>Q24C42_TETTS</name>
<dbReference type="GO" id="GO:0005886">
    <property type="term" value="C:plasma membrane"/>
    <property type="evidence" value="ECO:0007669"/>
    <property type="project" value="TreeGrafter"/>
</dbReference>
<proteinExistence type="inferred from homology"/>
<organism evidence="3 4">
    <name type="scientific">Tetrahymena thermophila (strain SB210)</name>
    <dbReference type="NCBI Taxonomy" id="312017"/>
    <lineage>
        <taxon>Eukaryota</taxon>
        <taxon>Sar</taxon>
        <taxon>Alveolata</taxon>
        <taxon>Ciliophora</taxon>
        <taxon>Intramacronucleata</taxon>
        <taxon>Oligohymenophorea</taxon>
        <taxon>Hymenostomatida</taxon>
        <taxon>Tetrahymenina</taxon>
        <taxon>Tetrahymenidae</taxon>
        <taxon>Tetrahymena</taxon>
    </lineage>
</organism>
<dbReference type="OrthoDB" id="444338at2759"/>